<dbReference type="Proteomes" id="UP000318478">
    <property type="component" value="Unassembled WGS sequence"/>
</dbReference>
<evidence type="ECO:0000313" key="3">
    <source>
        <dbReference type="Proteomes" id="UP000318478"/>
    </source>
</evidence>
<accession>A0A5C5YFH4</accession>
<proteinExistence type="predicted"/>
<dbReference type="AlphaFoldDB" id="A0A5C5YFH4"/>
<name>A0A5C5YFH4_9BACT</name>
<reference evidence="2 3" key="1">
    <citation type="submission" date="2019-02" db="EMBL/GenBank/DDBJ databases">
        <title>Deep-cultivation of Planctomycetes and their phenomic and genomic characterization uncovers novel biology.</title>
        <authorList>
            <person name="Wiegand S."/>
            <person name="Jogler M."/>
            <person name="Boedeker C."/>
            <person name="Pinto D."/>
            <person name="Vollmers J."/>
            <person name="Rivas-Marin E."/>
            <person name="Kohn T."/>
            <person name="Peeters S.H."/>
            <person name="Heuer A."/>
            <person name="Rast P."/>
            <person name="Oberbeckmann S."/>
            <person name="Bunk B."/>
            <person name="Jeske O."/>
            <person name="Meyerdierks A."/>
            <person name="Storesund J.E."/>
            <person name="Kallscheuer N."/>
            <person name="Luecker S."/>
            <person name="Lage O.M."/>
            <person name="Pohl T."/>
            <person name="Merkel B.J."/>
            <person name="Hornburger P."/>
            <person name="Mueller R.-W."/>
            <person name="Bruemmer F."/>
            <person name="Labrenz M."/>
            <person name="Spormann A.M."/>
            <person name="Op Den Camp H."/>
            <person name="Overmann J."/>
            <person name="Amann R."/>
            <person name="Jetten M.S.M."/>
            <person name="Mascher T."/>
            <person name="Medema M.H."/>
            <person name="Devos D.P."/>
            <person name="Kaster A.-K."/>
            <person name="Ovreas L."/>
            <person name="Rohde M."/>
            <person name="Galperin M.Y."/>
            <person name="Jogler C."/>
        </authorList>
    </citation>
    <scope>NUCLEOTIDE SEQUENCE [LARGE SCALE GENOMIC DNA]</scope>
    <source>
        <strain evidence="2 3">Pla123a</strain>
    </source>
</reference>
<evidence type="ECO:0000313" key="2">
    <source>
        <dbReference type="EMBL" id="TWT74476.1"/>
    </source>
</evidence>
<protein>
    <submittedName>
        <fullName evidence="2">Uncharacterized protein</fullName>
    </submittedName>
</protein>
<gene>
    <name evidence="2" type="ORF">Pla123a_32990</name>
</gene>
<feature type="region of interest" description="Disordered" evidence="1">
    <location>
        <begin position="48"/>
        <end position="72"/>
    </location>
</feature>
<sequence length="904" mass="99242">MVLKRIELAPIALYTLAAGALTLSWVAVQLRVDRDPPRHRYAARTALADASDSTPRAIAQAAPRESRPEPSYRPALTALQPPTLNFVESTRGPVVSPVLGLPPLEPLFALAPARPEWRAGDASQPWRLLGANTLEWVRRGGQALGRLQDQAARRIDLRPVVERLVELQPAPEPKLIRSPAGLSGPIVVGPGDRLAMASDAARRTRPSLTIRQRDALDGLINEMQLDADQPNPDSVLRAQLVALLDLGETEVWAAEALRLLDLLTNPDNLSAAERQTASDEFAAHAEQGLEASESLALPRAQVELRQAAYAVLRRARLWQVAAGLEQRDALVAVSDTERTNRALRQRLQSFAAQVKGDQQGNGWLRYLKLVQLDNALQTAGDDQGRARRDVAKEILARLAAASLDDAQRSFATTGVVAALTDELHVAAADPVDVPNLISDLELYEVRPNPALAERIALRGRLLRRSATEGHQQLAGEIERNYRNANLRIAVAADLLRRLLPQPTPEAQTVSERIAGTPVRGEALTNTNLNLRLTPDPYAWRITLEARGSVTARTVADGGPAMLQTHGDTEFVAHKPLVVHHGGVRAYAADCRADSHSHLVGIRTDFDRVPLISDIIRSRAQEEFLRNQGRAQWETESRVGSRVTSTLDQQADEFVARLKQRYEQTVLTRAGSLGLKVEPIEVRTTDQRLIARLRFASDLQLGSHTPRNRAPADSLLSLQLHESLLNNALDGLELNHGPISPEELRALVQQRLAIDLPPADADDHGRSVLINLATDQPPRVSLADGRVELLLSFTELQVDASRFGDFVVHAYFLPRATIDGLRLEQVDPVQIEGRMRSARRAQLHAVFGKIMPPGRTITLATSTPEQRQTMAGLMVTQLIVDDGWLGLALGPEEPARTALRVRYVR</sequence>
<dbReference type="EMBL" id="SJPO01000008">
    <property type="protein sequence ID" value="TWT74476.1"/>
    <property type="molecule type" value="Genomic_DNA"/>
</dbReference>
<dbReference type="OrthoDB" id="245674at2"/>
<comment type="caution">
    <text evidence="2">The sequence shown here is derived from an EMBL/GenBank/DDBJ whole genome shotgun (WGS) entry which is preliminary data.</text>
</comment>
<dbReference type="RefSeq" id="WP_146588877.1">
    <property type="nucleotide sequence ID" value="NZ_SJPO01000008.1"/>
</dbReference>
<evidence type="ECO:0000256" key="1">
    <source>
        <dbReference type="SAM" id="MobiDB-lite"/>
    </source>
</evidence>
<keyword evidence="3" id="KW-1185">Reference proteome</keyword>
<organism evidence="2 3">
    <name type="scientific">Posidoniimonas polymericola</name>
    <dbReference type="NCBI Taxonomy" id="2528002"/>
    <lineage>
        <taxon>Bacteria</taxon>
        <taxon>Pseudomonadati</taxon>
        <taxon>Planctomycetota</taxon>
        <taxon>Planctomycetia</taxon>
        <taxon>Pirellulales</taxon>
        <taxon>Lacipirellulaceae</taxon>
        <taxon>Posidoniimonas</taxon>
    </lineage>
</organism>